<comment type="similarity">
    <text evidence="8 23">Belongs to the tetraspanin (TM4SF) family.</text>
</comment>
<evidence type="ECO:0000256" key="2">
    <source>
        <dbReference type="ARBA" id="ARBA00004155"/>
    </source>
</evidence>
<dbReference type="GO" id="GO:0005886">
    <property type="term" value="C:plasma membrane"/>
    <property type="evidence" value="ECO:0007669"/>
    <property type="project" value="UniProtKB-SubCell"/>
</dbReference>
<evidence type="ECO:0000256" key="4">
    <source>
        <dbReference type="ARBA" id="ARBA00004241"/>
    </source>
</evidence>
<dbReference type="InterPro" id="IPR042028">
    <property type="entry name" value="CD63_LEL"/>
</dbReference>
<evidence type="ECO:0000256" key="3">
    <source>
        <dbReference type="ARBA" id="ARBA00004223"/>
    </source>
</evidence>
<evidence type="ECO:0000313" key="25">
    <source>
        <dbReference type="Proteomes" id="UP000694544"/>
    </source>
</evidence>
<keyword evidence="25" id="KW-1185">Reference proteome</keyword>
<dbReference type="CDD" id="cd03166">
    <property type="entry name" value="CD63_LEL"/>
    <property type="match status" value="1"/>
</dbReference>
<evidence type="ECO:0000256" key="13">
    <source>
        <dbReference type="ARBA" id="ARBA00022753"/>
    </source>
</evidence>
<dbReference type="Proteomes" id="UP000694544">
    <property type="component" value="Unplaced"/>
</dbReference>
<keyword evidence="10" id="KW-1003">Cell membrane</keyword>
<comment type="subunit">
    <text evidence="22">Interacts with TIMP1 and ITGB1 and recruits TIMP1 to ITGB1. Interacts with CD9. Identified in a complex with CD9 and ITGB3. Interacts with PMEL. Interacts with KDR/VEGFR2; identified in a complex with ITGB1 and KDR/VEGFR2 and is required to recruit KDR to ITGB1 complexes. Interacts with SYT7.</text>
</comment>
<feature type="transmembrane region" description="Helical" evidence="23">
    <location>
        <begin position="217"/>
        <end position="239"/>
    </location>
</feature>
<keyword evidence="13" id="KW-0967">Endosome</keyword>
<keyword evidence="19" id="KW-0458">Lysosome</keyword>
<dbReference type="PRINTS" id="PR00259">
    <property type="entry name" value="TMFOUR"/>
</dbReference>
<keyword evidence="17" id="KW-0564">Palmitate</keyword>
<feature type="transmembrane region" description="Helical" evidence="23">
    <location>
        <begin position="69"/>
        <end position="90"/>
    </location>
</feature>
<evidence type="ECO:0000256" key="11">
    <source>
        <dbReference type="ARBA" id="ARBA00022525"/>
    </source>
</evidence>
<dbReference type="GO" id="GO:0005576">
    <property type="term" value="C:extracellular region"/>
    <property type="evidence" value="ECO:0007669"/>
    <property type="project" value="UniProtKB-SubCell"/>
</dbReference>
<dbReference type="Gene3D" id="1.10.1450.10">
    <property type="entry name" value="Tetraspanin"/>
    <property type="match status" value="1"/>
</dbReference>
<evidence type="ECO:0000256" key="16">
    <source>
        <dbReference type="ARBA" id="ARBA00023136"/>
    </source>
</evidence>
<dbReference type="GO" id="GO:0005771">
    <property type="term" value="C:multivesicular body"/>
    <property type="evidence" value="ECO:0007669"/>
    <property type="project" value="UniProtKB-SubCell"/>
</dbReference>
<proteinExistence type="inferred from homology"/>
<comment type="function">
    <text evidence="21">Functions as a cell surface receptor for TIMP1 and plays a role in the activation of cellular signaling cascades. Plays a role in the activation of ITGB1 and integrin signaling, leading to the activation of AKT, FAK/PTK2 and MAP kinases. Promotes cell survival, reorganization of the actin cytoskeleton, cell adhesion, spreading and migration, via its role in the activation of AKT and FAK/PTK2. Plays a role in VEGFA signaling via its role in regulating the internalization of KDR/VEGFR2. Plays a role in intracellular vesicular transport processes, and is required for normal trafficking of the PMEL luminal domain that is essential for the development and maturation of melanocytes. Plays a role in the adhesion of leukocytes onto endothelial cells via its role in the regulation of SELP trafficking. May play a role in mast cell degranulation in response to Ms4a2/FceRI stimulation, but not in mast cell degranulation in response to other stimuli.</text>
</comment>
<dbReference type="GeneTree" id="ENSGT00940000156832"/>
<evidence type="ECO:0000256" key="19">
    <source>
        <dbReference type="ARBA" id="ARBA00023228"/>
    </source>
</evidence>
<dbReference type="GO" id="GO:1900746">
    <property type="term" value="P:regulation of vascular endothelial growth factor signaling pathway"/>
    <property type="evidence" value="ECO:0007669"/>
    <property type="project" value="TreeGrafter"/>
</dbReference>
<keyword evidence="20" id="KW-0449">Lipoprotein</keyword>
<keyword evidence="18" id="KW-0325">Glycoprotein</keyword>
<evidence type="ECO:0000256" key="14">
    <source>
        <dbReference type="ARBA" id="ARBA00022927"/>
    </source>
</evidence>
<reference evidence="24" key="1">
    <citation type="submission" date="2025-08" db="UniProtKB">
        <authorList>
            <consortium name="Ensembl"/>
        </authorList>
    </citation>
    <scope>IDENTIFICATION</scope>
</reference>
<evidence type="ECO:0000256" key="9">
    <source>
        <dbReference type="ARBA" id="ARBA00022448"/>
    </source>
</evidence>
<evidence type="ECO:0000256" key="21">
    <source>
        <dbReference type="ARBA" id="ARBA00043922"/>
    </source>
</evidence>
<dbReference type="Ensembl" id="ENSMMST00000020144.1">
    <property type="protein sequence ID" value="ENSMMSP00000018236.1"/>
    <property type="gene ID" value="ENSMMSG00000013809.1"/>
</dbReference>
<dbReference type="FunFam" id="1.10.1450.10:FF:000019">
    <property type="entry name" value="Tetraspanin"/>
    <property type="match status" value="1"/>
</dbReference>
<evidence type="ECO:0000256" key="22">
    <source>
        <dbReference type="ARBA" id="ARBA00046382"/>
    </source>
</evidence>
<evidence type="ECO:0000313" key="24">
    <source>
        <dbReference type="Ensembl" id="ENSMMSP00000018236.1"/>
    </source>
</evidence>
<evidence type="ECO:0000256" key="6">
    <source>
        <dbReference type="ARBA" id="ARBA00004559"/>
    </source>
</evidence>
<dbReference type="InterPro" id="IPR000301">
    <property type="entry name" value="Tetraspanin_animals"/>
</dbReference>
<reference evidence="24" key="2">
    <citation type="submission" date="2025-09" db="UniProtKB">
        <authorList>
            <consortium name="Ensembl"/>
        </authorList>
    </citation>
    <scope>IDENTIFICATION</scope>
</reference>
<feature type="transmembrane region" description="Helical" evidence="23">
    <location>
        <begin position="26"/>
        <end position="49"/>
    </location>
</feature>
<dbReference type="PANTHER" id="PTHR19282:SF471">
    <property type="entry name" value="CD63 ANTIGEN"/>
    <property type="match status" value="1"/>
</dbReference>
<evidence type="ECO:0000256" key="10">
    <source>
        <dbReference type="ARBA" id="ARBA00022475"/>
    </source>
</evidence>
<protein>
    <recommendedName>
        <fullName evidence="23">Tetraspanin</fullName>
    </recommendedName>
</protein>
<dbReference type="AlphaFoldDB" id="A0A8C6DXN8"/>
<dbReference type="InterPro" id="IPR008952">
    <property type="entry name" value="Tetraspanin_EC2_sf"/>
</dbReference>
<evidence type="ECO:0000256" key="1">
    <source>
        <dbReference type="ARBA" id="ARBA00004107"/>
    </source>
</evidence>
<evidence type="ECO:0000256" key="20">
    <source>
        <dbReference type="ARBA" id="ARBA00023288"/>
    </source>
</evidence>
<keyword evidence="14" id="KW-0653">Protein transport</keyword>
<dbReference type="InterPro" id="IPR018499">
    <property type="entry name" value="Tetraspanin/Peripherin"/>
</dbReference>
<keyword evidence="15 23" id="KW-1133">Transmembrane helix</keyword>
<dbReference type="GO" id="GO:0005765">
    <property type="term" value="C:lysosomal membrane"/>
    <property type="evidence" value="ECO:0007669"/>
    <property type="project" value="UniProtKB-SubCell"/>
</dbReference>
<dbReference type="PANTHER" id="PTHR19282">
    <property type="entry name" value="TETRASPANIN"/>
    <property type="match status" value="1"/>
</dbReference>
<comment type="subcellular location">
    <subcellularLocation>
        <location evidence="7">Cell membrane</location>
        <topology evidence="7">Multi-pass membrane protein</topology>
    </subcellularLocation>
    <subcellularLocation>
        <location evidence="4">Cell surface</location>
    </subcellularLocation>
    <subcellularLocation>
        <location evidence="6">Endosome</location>
        <location evidence="6">Multivesicular body</location>
    </subcellularLocation>
    <subcellularLocation>
        <location evidence="1">Late endosome membrane</location>
        <topology evidence="1">Multi-pass membrane protein</topology>
    </subcellularLocation>
    <subcellularLocation>
        <location evidence="2">Lysosome membrane</location>
        <topology evidence="2">Multi-pass membrane protein</topology>
    </subcellularLocation>
    <subcellularLocation>
        <location evidence="3">Melanosome</location>
    </subcellularLocation>
    <subcellularLocation>
        <location evidence="23">Membrane</location>
        <topology evidence="23">Multi-pass membrane protein</topology>
    </subcellularLocation>
    <subcellularLocation>
        <location evidence="5">Secreted</location>
        <location evidence="5">Extracellular exosome</location>
    </subcellularLocation>
</comment>
<evidence type="ECO:0000256" key="7">
    <source>
        <dbReference type="ARBA" id="ARBA00004651"/>
    </source>
</evidence>
<keyword evidence="16 23" id="KW-0472">Membrane</keyword>
<dbReference type="GO" id="GO:0009986">
    <property type="term" value="C:cell surface"/>
    <property type="evidence" value="ECO:0007669"/>
    <property type="project" value="UniProtKB-SubCell"/>
</dbReference>
<organism evidence="24 25">
    <name type="scientific">Moschus moschiferus</name>
    <name type="common">Siberian musk deer</name>
    <name type="synonym">Moschus sibiricus</name>
    <dbReference type="NCBI Taxonomy" id="68415"/>
    <lineage>
        <taxon>Eukaryota</taxon>
        <taxon>Metazoa</taxon>
        <taxon>Chordata</taxon>
        <taxon>Craniata</taxon>
        <taxon>Vertebrata</taxon>
        <taxon>Euteleostomi</taxon>
        <taxon>Mammalia</taxon>
        <taxon>Eutheria</taxon>
        <taxon>Laurasiatheria</taxon>
        <taxon>Artiodactyla</taxon>
        <taxon>Ruminantia</taxon>
        <taxon>Pecora</taxon>
        <taxon>Moschidae</taxon>
        <taxon>Moschus</taxon>
    </lineage>
</organism>
<name>A0A8C6DXN8_MOSMO</name>
<dbReference type="Pfam" id="PF00335">
    <property type="entry name" value="Tetraspanin"/>
    <property type="match status" value="1"/>
</dbReference>
<dbReference type="GO" id="GO:0031902">
    <property type="term" value="C:late endosome membrane"/>
    <property type="evidence" value="ECO:0007669"/>
    <property type="project" value="UniProtKB-SubCell"/>
</dbReference>
<keyword evidence="9" id="KW-0813">Transport</keyword>
<evidence type="ECO:0000256" key="18">
    <source>
        <dbReference type="ARBA" id="ARBA00023180"/>
    </source>
</evidence>
<dbReference type="PIRSF" id="PIRSF002419">
    <property type="entry name" value="Tetraspanin"/>
    <property type="match status" value="1"/>
</dbReference>
<keyword evidence="12 23" id="KW-0812">Transmembrane</keyword>
<dbReference type="SUPFAM" id="SSF48652">
    <property type="entry name" value="Tetraspanin"/>
    <property type="match status" value="1"/>
</dbReference>
<evidence type="ECO:0000256" key="5">
    <source>
        <dbReference type="ARBA" id="ARBA00004550"/>
    </source>
</evidence>
<sequence>MSFPGGTSGKEPASMVLEGGMKCVKILLYVLLLTCCICAVGLIAVGIGAKLDLNQTVKQGAAPESMLPVVIIAVGVFLFLVAFVGCYGVCKENCCLMIMLAICLSLIMLVEVVAVVAGYMLKDKVMSESNKEFQWQIQNYPKSNHISPILDRMQEHFKCCIAVNYTVWEKILLMTKRVPGAYCISITKGCGINFNIKEMHAEDCVDKTGAWLRIKEAISTGLSVAFMEVLGIIFACCLVKSIRSGYDDTRDLISSACLTRKVG</sequence>
<evidence type="ECO:0000256" key="17">
    <source>
        <dbReference type="ARBA" id="ARBA00023139"/>
    </source>
</evidence>
<keyword evidence="11" id="KW-0964">Secreted</keyword>
<evidence type="ECO:0000256" key="23">
    <source>
        <dbReference type="RuleBase" id="RU361218"/>
    </source>
</evidence>
<dbReference type="GO" id="GO:0042470">
    <property type="term" value="C:melanosome"/>
    <property type="evidence" value="ECO:0007669"/>
    <property type="project" value="UniProtKB-SubCell"/>
</dbReference>
<accession>A0A8C6DXN8</accession>
<feature type="transmembrane region" description="Helical" evidence="23">
    <location>
        <begin position="97"/>
        <end position="121"/>
    </location>
</feature>
<dbReference type="GO" id="GO:0030154">
    <property type="term" value="P:cell differentiation"/>
    <property type="evidence" value="ECO:0007669"/>
    <property type="project" value="UniProtKB-ARBA"/>
</dbReference>
<evidence type="ECO:0000256" key="8">
    <source>
        <dbReference type="ARBA" id="ARBA00006840"/>
    </source>
</evidence>
<dbReference type="GO" id="GO:0015031">
    <property type="term" value="P:protein transport"/>
    <property type="evidence" value="ECO:0007669"/>
    <property type="project" value="UniProtKB-KW"/>
</dbReference>
<evidence type="ECO:0000256" key="15">
    <source>
        <dbReference type="ARBA" id="ARBA00022989"/>
    </source>
</evidence>
<evidence type="ECO:0000256" key="12">
    <source>
        <dbReference type="ARBA" id="ARBA00022692"/>
    </source>
</evidence>